<dbReference type="InterPro" id="IPR011701">
    <property type="entry name" value="MFS"/>
</dbReference>
<sequence>MPVRAGELRERRPLIAVLAANVISVTGNWLSLIAIPVFVYATTGSVARTGIVAFWQGLPMVLSAVLGGPLIDRLGRRRVSVATDVVSAAAVGAIPLLHLFGQLHFWMLCTLVTVMGLCRSPGESARSVLMPHLAERAGTTVAKAASHFESARQLARLLGAPLAGVLSAVFSPATVLFADAATFLASAVLVAGGLRGFPAAAPVTDAPRVDLRTYRGELREGFAFLRRTRLLLAIVLMVMVTNALNQGWSAVLLPAHAADNLGGSVSLGVITGIASVGAIAGSTLYGSVFGRFRRWPVYAAAFFVAGAPRFLLAAVVPEAVPLGVLMVFSGLAAGILNPLIGPLVFELVPEELRSRVQGVSTAGALLAIPIGTLGSGLLAQAVGLTGAFWVTGGLYLLVTLCPLVFPVWRRMDSPSAHDDSELRPAAEPHPV</sequence>
<dbReference type="CDD" id="cd06173">
    <property type="entry name" value="MFS_MefA_like"/>
    <property type="match status" value="1"/>
</dbReference>
<comment type="caution">
    <text evidence="8">The sequence shown here is derived from an EMBL/GenBank/DDBJ whole genome shotgun (WGS) entry which is preliminary data.</text>
</comment>
<dbReference type="InterPro" id="IPR036259">
    <property type="entry name" value="MFS_trans_sf"/>
</dbReference>
<keyword evidence="3 6" id="KW-0812">Transmembrane</keyword>
<protein>
    <recommendedName>
        <fullName evidence="7">Major facilitator superfamily (MFS) profile domain-containing protein</fullName>
    </recommendedName>
</protein>
<evidence type="ECO:0000256" key="1">
    <source>
        <dbReference type="ARBA" id="ARBA00004651"/>
    </source>
</evidence>
<feature type="transmembrane region" description="Helical" evidence="6">
    <location>
        <begin position="297"/>
        <end position="316"/>
    </location>
</feature>
<keyword evidence="5 6" id="KW-0472">Membrane</keyword>
<evidence type="ECO:0000313" key="9">
    <source>
        <dbReference type="Proteomes" id="UP001501009"/>
    </source>
</evidence>
<name>A0ABP7JIR4_9ACTN</name>
<feature type="transmembrane region" description="Helical" evidence="6">
    <location>
        <begin position="322"/>
        <end position="347"/>
    </location>
</feature>
<feature type="transmembrane region" description="Helical" evidence="6">
    <location>
        <begin position="79"/>
        <end position="97"/>
    </location>
</feature>
<dbReference type="Gene3D" id="1.20.1250.20">
    <property type="entry name" value="MFS general substrate transporter like domains"/>
    <property type="match status" value="1"/>
</dbReference>
<feature type="transmembrane region" description="Helical" evidence="6">
    <location>
        <begin position="359"/>
        <end position="381"/>
    </location>
</feature>
<evidence type="ECO:0000256" key="4">
    <source>
        <dbReference type="ARBA" id="ARBA00022989"/>
    </source>
</evidence>
<feature type="transmembrane region" description="Helical" evidence="6">
    <location>
        <begin position="46"/>
        <end position="67"/>
    </location>
</feature>
<reference evidence="9" key="1">
    <citation type="journal article" date="2019" name="Int. J. Syst. Evol. Microbiol.">
        <title>The Global Catalogue of Microorganisms (GCM) 10K type strain sequencing project: providing services to taxonomists for standard genome sequencing and annotation.</title>
        <authorList>
            <consortium name="The Broad Institute Genomics Platform"/>
            <consortium name="The Broad Institute Genome Sequencing Center for Infectious Disease"/>
            <person name="Wu L."/>
            <person name="Ma J."/>
        </authorList>
    </citation>
    <scope>NUCLEOTIDE SEQUENCE [LARGE SCALE GENOMIC DNA]</scope>
    <source>
        <strain evidence="9">JCM 17138</strain>
    </source>
</reference>
<dbReference type="PROSITE" id="PS50850">
    <property type="entry name" value="MFS"/>
    <property type="match status" value="1"/>
</dbReference>
<accession>A0ABP7JIR4</accession>
<dbReference type="RefSeq" id="WP_275781823.1">
    <property type="nucleotide sequence ID" value="NZ_BAABDE010000049.1"/>
</dbReference>
<evidence type="ECO:0000256" key="6">
    <source>
        <dbReference type="SAM" id="Phobius"/>
    </source>
</evidence>
<keyword evidence="2" id="KW-1003">Cell membrane</keyword>
<proteinExistence type="predicted"/>
<evidence type="ECO:0000256" key="2">
    <source>
        <dbReference type="ARBA" id="ARBA00022475"/>
    </source>
</evidence>
<evidence type="ECO:0000313" key="8">
    <source>
        <dbReference type="EMBL" id="GAA3845968.1"/>
    </source>
</evidence>
<dbReference type="Pfam" id="PF07690">
    <property type="entry name" value="MFS_1"/>
    <property type="match status" value="1"/>
</dbReference>
<evidence type="ECO:0000259" key="7">
    <source>
        <dbReference type="PROSITE" id="PS50850"/>
    </source>
</evidence>
<feature type="transmembrane region" description="Helical" evidence="6">
    <location>
        <begin position="14"/>
        <end position="40"/>
    </location>
</feature>
<comment type="subcellular location">
    <subcellularLocation>
        <location evidence="1">Cell membrane</location>
        <topology evidence="1">Multi-pass membrane protein</topology>
    </subcellularLocation>
</comment>
<evidence type="ECO:0000256" key="5">
    <source>
        <dbReference type="ARBA" id="ARBA00023136"/>
    </source>
</evidence>
<feature type="transmembrane region" description="Helical" evidence="6">
    <location>
        <begin position="387"/>
        <end position="408"/>
    </location>
</feature>
<gene>
    <name evidence="8" type="ORF">GCM10022403_092230</name>
</gene>
<dbReference type="InterPro" id="IPR020846">
    <property type="entry name" value="MFS_dom"/>
</dbReference>
<keyword evidence="9" id="KW-1185">Reference proteome</keyword>
<organism evidence="8 9">
    <name type="scientific">Streptomyces coacervatus</name>
    <dbReference type="NCBI Taxonomy" id="647381"/>
    <lineage>
        <taxon>Bacteria</taxon>
        <taxon>Bacillati</taxon>
        <taxon>Actinomycetota</taxon>
        <taxon>Actinomycetes</taxon>
        <taxon>Kitasatosporales</taxon>
        <taxon>Streptomycetaceae</taxon>
        <taxon>Streptomyces</taxon>
    </lineage>
</organism>
<dbReference type="PANTHER" id="PTHR23513">
    <property type="entry name" value="INTEGRAL MEMBRANE EFFLUX PROTEIN-RELATED"/>
    <property type="match status" value="1"/>
</dbReference>
<feature type="transmembrane region" description="Helical" evidence="6">
    <location>
        <begin position="224"/>
        <end position="244"/>
    </location>
</feature>
<feature type="transmembrane region" description="Helical" evidence="6">
    <location>
        <begin position="264"/>
        <end position="285"/>
    </location>
</feature>
<dbReference type="Proteomes" id="UP001501009">
    <property type="component" value="Unassembled WGS sequence"/>
</dbReference>
<feature type="domain" description="Major facilitator superfamily (MFS) profile" evidence="7">
    <location>
        <begin position="231"/>
        <end position="431"/>
    </location>
</feature>
<dbReference type="SUPFAM" id="SSF103473">
    <property type="entry name" value="MFS general substrate transporter"/>
    <property type="match status" value="1"/>
</dbReference>
<dbReference type="EMBL" id="BAABDE010000049">
    <property type="protein sequence ID" value="GAA3845968.1"/>
    <property type="molecule type" value="Genomic_DNA"/>
</dbReference>
<keyword evidence="4 6" id="KW-1133">Transmembrane helix</keyword>
<evidence type="ECO:0000256" key="3">
    <source>
        <dbReference type="ARBA" id="ARBA00022692"/>
    </source>
</evidence>
<dbReference type="PANTHER" id="PTHR23513:SF11">
    <property type="entry name" value="STAPHYLOFERRIN A TRANSPORTER"/>
    <property type="match status" value="1"/>
</dbReference>